<gene>
    <name evidence="2" type="ORF">RF11_04872</name>
</gene>
<evidence type="ECO:0000313" key="2">
    <source>
        <dbReference type="EMBL" id="KII71648.1"/>
    </source>
</evidence>
<feature type="compositionally biased region" description="Polar residues" evidence="1">
    <location>
        <begin position="439"/>
        <end position="455"/>
    </location>
</feature>
<dbReference type="SUPFAM" id="SSF48403">
    <property type="entry name" value="Ankyrin repeat"/>
    <property type="match status" value="1"/>
</dbReference>
<dbReference type="AlphaFoldDB" id="A0A0C2JQL1"/>
<sequence>MNEARRISEAGQINSGHIDRETNENLKIVDISNNNILHHVVRKGLANHLAAIIKHLSKLSKSEVIRLFSAKNSSGNTPVHICVLQTNKTCLLMLSRLKICHLVTNSTGDCALDLAIKICDTDLVNILKNVNNFSNMEISDVRSKTLTYRQSLQHCLTYANTLRCRRSGDRIFRPYPPILKVSKSFTFKEFEITEGDCVFVYIVLMTKVAYGYKVLSENRIFAWFPSECVGLSSRRQISEWQKEHASLSNLIINIPELPTLNQTGGLPLMLFLNLGLKETNVGLEIGQRKLKEQDLAIPSPFYVRNVVIDSPADVCGLRVGDSIIYIMSNEITSFSLRIVKTIFKKMLRSKPPADLPTTTIRQICLMILRQNDPIFLSDDHDDVMSEYFTLNNNSPIETLGSLSYDINPKFFLNSTFDGQTMKRNRRESYNKPLPEIPSSAKNNNLEVPQNENTECSTSLSSISNLPPPSCDMDED</sequence>
<reference evidence="2 3" key="1">
    <citation type="journal article" date="2014" name="Genome Biol. Evol.">
        <title>The genome of the myxosporean Thelohanellus kitauei shows adaptations to nutrient acquisition within its fish host.</title>
        <authorList>
            <person name="Yang Y."/>
            <person name="Xiong J."/>
            <person name="Zhou Z."/>
            <person name="Huo F."/>
            <person name="Miao W."/>
            <person name="Ran C."/>
            <person name="Liu Y."/>
            <person name="Zhang J."/>
            <person name="Feng J."/>
            <person name="Wang M."/>
            <person name="Wang M."/>
            <person name="Wang L."/>
            <person name="Yao B."/>
        </authorList>
    </citation>
    <scope>NUCLEOTIDE SEQUENCE [LARGE SCALE GENOMIC DNA]</scope>
    <source>
        <strain evidence="2">Wuqing</strain>
    </source>
</reference>
<proteinExistence type="predicted"/>
<feature type="region of interest" description="Disordered" evidence="1">
    <location>
        <begin position="424"/>
        <end position="475"/>
    </location>
</feature>
<dbReference type="OrthoDB" id="445896at2759"/>
<name>A0A0C2JQL1_THEKT</name>
<protein>
    <recommendedName>
        <fullName evidence="4">PDZ domain-containing protein</fullName>
    </recommendedName>
</protein>
<evidence type="ECO:0000256" key="1">
    <source>
        <dbReference type="SAM" id="MobiDB-lite"/>
    </source>
</evidence>
<comment type="caution">
    <text evidence="2">The sequence shown here is derived from an EMBL/GenBank/DDBJ whole genome shotgun (WGS) entry which is preliminary data.</text>
</comment>
<organism evidence="2 3">
    <name type="scientific">Thelohanellus kitauei</name>
    <name type="common">Myxosporean</name>
    <dbReference type="NCBI Taxonomy" id="669202"/>
    <lineage>
        <taxon>Eukaryota</taxon>
        <taxon>Metazoa</taxon>
        <taxon>Cnidaria</taxon>
        <taxon>Myxozoa</taxon>
        <taxon>Myxosporea</taxon>
        <taxon>Bivalvulida</taxon>
        <taxon>Platysporina</taxon>
        <taxon>Myxobolidae</taxon>
        <taxon>Thelohanellus</taxon>
    </lineage>
</organism>
<dbReference type="InterPro" id="IPR036034">
    <property type="entry name" value="PDZ_sf"/>
</dbReference>
<dbReference type="Gene3D" id="1.25.40.20">
    <property type="entry name" value="Ankyrin repeat-containing domain"/>
    <property type="match status" value="1"/>
</dbReference>
<dbReference type="InterPro" id="IPR036770">
    <property type="entry name" value="Ankyrin_rpt-contain_sf"/>
</dbReference>
<evidence type="ECO:0000313" key="3">
    <source>
        <dbReference type="Proteomes" id="UP000031668"/>
    </source>
</evidence>
<dbReference type="EMBL" id="JWZT01001680">
    <property type="protein sequence ID" value="KII71648.1"/>
    <property type="molecule type" value="Genomic_DNA"/>
</dbReference>
<evidence type="ECO:0008006" key="4">
    <source>
        <dbReference type="Google" id="ProtNLM"/>
    </source>
</evidence>
<keyword evidence="3" id="KW-1185">Reference proteome</keyword>
<dbReference type="Proteomes" id="UP000031668">
    <property type="component" value="Unassembled WGS sequence"/>
</dbReference>
<dbReference type="SUPFAM" id="SSF50156">
    <property type="entry name" value="PDZ domain-like"/>
    <property type="match status" value="1"/>
</dbReference>
<accession>A0A0C2JQL1</accession>
<dbReference type="Gene3D" id="2.30.42.10">
    <property type="match status" value="1"/>
</dbReference>